<dbReference type="PROSITE" id="PS51257">
    <property type="entry name" value="PROKAR_LIPOPROTEIN"/>
    <property type="match status" value="1"/>
</dbReference>
<evidence type="ECO:0000313" key="2">
    <source>
        <dbReference type="Proteomes" id="UP000005697"/>
    </source>
</evidence>
<evidence type="ECO:0000313" key="1">
    <source>
        <dbReference type="EMBL" id="EGC18718.1"/>
    </source>
</evidence>
<dbReference type="Proteomes" id="UP000005697">
    <property type="component" value="Unassembled WGS sequence"/>
</dbReference>
<dbReference type="HOGENOM" id="CLU_126549_0_0_10"/>
<evidence type="ECO:0008006" key="3">
    <source>
        <dbReference type="Google" id="ProtNLM"/>
    </source>
</evidence>
<accession>F0FAV5</accession>
<gene>
    <name evidence="1" type="ORF">HMPREF9141_2722</name>
</gene>
<comment type="caution">
    <text evidence="1">The sequence shown here is derived from an EMBL/GenBank/DDBJ whole genome shotgun (WGS) entry which is preliminary data.</text>
</comment>
<proteinExistence type="predicted"/>
<reference evidence="1 2" key="1">
    <citation type="submission" date="2011-01" db="EMBL/GenBank/DDBJ databases">
        <authorList>
            <person name="Muzny D."/>
            <person name="Qin X."/>
            <person name="Deng J."/>
            <person name="Jiang H."/>
            <person name="Liu Y."/>
            <person name="Qu J."/>
            <person name="Song X.-Z."/>
            <person name="Zhang L."/>
            <person name="Thornton R."/>
            <person name="Coyle M."/>
            <person name="Francisco L."/>
            <person name="Jackson L."/>
            <person name="Javaid M."/>
            <person name="Korchina V."/>
            <person name="Kovar C."/>
            <person name="Mata R."/>
            <person name="Mathew T."/>
            <person name="Ngo R."/>
            <person name="Nguyen L."/>
            <person name="Nguyen N."/>
            <person name="Okwuonu G."/>
            <person name="Ongeri F."/>
            <person name="Pham C."/>
            <person name="Simmons D."/>
            <person name="Wilczek-Boney K."/>
            <person name="Hale W."/>
            <person name="Jakkamsetti A."/>
            <person name="Pham P."/>
            <person name="Ruth R."/>
            <person name="San Lucas F."/>
            <person name="Warren J."/>
            <person name="Zhang J."/>
            <person name="Zhao Z."/>
            <person name="Zhou C."/>
            <person name="Zhu D."/>
            <person name="Lee S."/>
            <person name="Bess C."/>
            <person name="Blankenburg K."/>
            <person name="Forbes L."/>
            <person name="Fu Q."/>
            <person name="Gubbala S."/>
            <person name="Hirani K."/>
            <person name="Jayaseelan J.C."/>
            <person name="Lara F."/>
            <person name="Munidasa M."/>
            <person name="Palculict T."/>
            <person name="Patil S."/>
            <person name="Pu L.-L."/>
            <person name="Saada N."/>
            <person name="Tang L."/>
            <person name="Weissenberger G."/>
            <person name="Zhu Y."/>
            <person name="Hemphill L."/>
            <person name="Shang Y."/>
            <person name="Youmans B."/>
            <person name="Ayvaz T."/>
            <person name="Ross M."/>
            <person name="Santibanez J."/>
            <person name="Aqrawi P."/>
            <person name="Gross S."/>
            <person name="Joshi V."/>
            <person name="Fowler G."/>
            <person name="Nazareth L."/>
            <person name="Reid J."/>
            <person name="Worley K."/>
            <person name="Petrosino J."/>
            <person name="Highlander S."/>
            <person name="Gibbs R."/>
        </authorList>
    </citation>
    <scope>NUCLEOTIDE SEQUENCE [LARGE SCALE GENOMIC DNA]</scope>
    <source>
        <strain evidence="1 2">DSM 16608</strain>
    </source>
</reference>
<dbReference type="OrthoDB" id="1082118at2"/>
<dbReference type="RefSeq" id="WP_007367459.1">
    <property type="nucleotide sequence ID" value="NZ_GL872282.1"/>
</dbReference>
<dbReference type="STRING" id="888743.HMPREF9141_2722"/>
<dbReference type="EMBL" id="AEWX01000047">
    <property type="protein sequence ID" value="EGC18718.1"/>
    <property type="molecule type" value="Genomic_DNA"/>
</dbReference>
<sequence>MEKKRNLSKIITTIILCIILVTAMIASCHHSRAIEGTDNGDTVAASEFEPQTESGKPDISLQRITAVRFPKYKLSKATPFVPDSVSLAADEETVASGNYTAVLLLDTIPGKHFYEAVDLAAQQDTCWNIGRNSYTYERRDKTGGLYKVAFDRDARQIVVTHLNRELVRPDSPQKHKGRPEKHS</sequence>
<name>F0FAV5_9BACT</name>
<organism evidence="1 2">
    <name type="scientific">Prevotella multiformis DSM 16608</name>
    <dbReference type="NCBI Taxonomy" id="888743"/>
    <lineage>
        <taxon>Bacteria</taxon>
        <taxon>Pseudomonadati</taxon>
        <taxon>Bacteroidota</taxon>
        <taxon>Bacteroidia</taxon>
        <taxon>Bacteroidales</taxon>
        <taxon>Prevotellaceae</taxon>
        <taxon>Prevotella</taxon>
    </lineage>
</organism>
<dbReference type="AlphaFoldDB" id="F0FAV5"/>
<protein>
    <recommendedName>
        <fullName evidence="3">Lipoprotein</fullName>
    </recommendedName>
</protein>
<keyword evidence="2" id="KW-1185">Reference proteome</keyword>